<dbReference type="SUPFAM" id="SSF49265">
    <property type="entry name" value="Fibronectin type III"/>
    <property type="match status" value="1"/>
</dbReference>
<evidence type="ECO:0000256" key="5">
    <source>
        <dbReference type="ARBA" id="ARBA00022670"/>
    </source>
</evidence>
<feature type="compositionally biased region" description="Polar residues" evidence="12">
    <location>
        <begin position="462"/>
        <end position="477"/>
    </location>
</feature>
<evidence type="ECO:0000256" key="4">
    <source>
        <dbReference type="ARBA" id="ARBA00022525"/>
    </source>
</evidence>
<evidence type="ECO:0000256" key="9">
    <source>
        <dbReference type="ARBA" id="ARBA00022837"/>
    </source>
</evidence>
<dbReference type="Proteomes" id="UP000665043">
    <property type="component" value="Chromosome"/>
</dbReference>
<evidence type="ECO:0000256" key="8">
    <source>
        <dbReference type="ARBA" id="ARBA00022825"/>
    </source>
</evidence>
<gene>
    <name evidence="14" type="ORF">ERJ70_09395</name>
</gene>
<dbReference type="PANTHER" id="PTHR43806">
    <property type="entry name" value="PEPTIDASE S8"/>
    <property type="match status" value="1"/>
</dbReference>
<keyword evidence="5 10" id="KW-0645">Protease</keyword>
<feature type="compositionally biased region" description="Basic and acidic residues" evidence="12">
    <location>
        <begin position="534"/>
        <end position="546"/>
    </location>
</feature>
<evidence type="ECO:0000256" key="1">
    <source>
        <dbReference type="ARBA" id="ARBA00001913"/>
    </source>
</evidence>
<feature type="compositionally biased region" description="Acidic residues" evidence="12">
    <location>
        <begin position="495"/>
        <end position="508"/>
    </location>
</feature>
<keyword evidence="8 10" id="KW-0720">Serine protease</keyword>
<accession>A0ABX7VSK9</accession>
<evidence type="ECO:0000313" key="15">
    <source>
        <dbReference type="Proteomes" id="UP000665043"/>
    </source>
</evidence>
<comment type="cofactor">
    <cofactor evidence="1">
        <name>Ca(2+)</name>
        <dbReference type="ChEBI" id="CHEBI:29108"/>
    </cofactor>
</comment>
<proteinExistence type="inferred from homology"/>
<name>A0ABX7VSK9_9BACI</name>
<dbReference type="CDD" id="cd00063">
    <property type="entry name" value="FN3"/>
    <property type="match status" value="1"/>
</dbReference>
<keyword evidence="15" id="KW-1185">Reference proteome</keyword>
<dbReference type="InterPro" id="IPR003961">
    <property type="entry name" value="FN3_dom"/>
</dbReference>
<dbReference type="InterPro" id="IPR015500">
    <property type="entry name" value="Peptidase_S8_subtilisin-rel"/>
</dbReference>
<comment type="subcellular location">
    <subcellularLocation>
        <location evidence="2">Secreted</location>
    </subcellularLocation>
</comment>
<dbReference type="PROSITE" id="PS51892">
    <property type="entry name" value="SUBTILASE"/>
    <property type="match status" value="1"/>
</dbReference>
<evidence type="ECO:0000256" key="2">
    <source>
        <dbReference type="ARBA" id="ARBA00004613"/>
    </source>
</evidence>
<evidence type="ECO:0000256" key="10">
    <source>
        <dbReference type="PROSITE-ProRule" id="PRU01240"/>
    </source>
</evidence>
<dbReference type="PROSITE" id="PS00138">
    <property type="entry name" value="SUBTILASE_SER"/>
    <property type="match status" value="1"/>
</dbReference>
<dbReference type="InterPro" id="IPR013783">
    <property type="entry name" value="Ig-like_fold"/>
</dbReference>
<keyword evidence="4" id="KW-0964">Secreted</keyword>
<sequence>MNKWLFVFSLLLILSSLDFIKVDGAALEKEEVLIRYQSEQSKHEIMNESYEVINQYENLPVLSVLINPNKKELLRNHDDISYIEKNSPVKLSGETAREINQAASVENQWNMDTIGAPLAWSEKITGKGVDIAIIDTGIAEHADLNIQGGYSTMNKNPEWVDDNGHGTHIAGIIGAKHNKTGISGIAPDANLYAVKALNHDGEGSLADIVEAIDWAIQQDIDIINLSLGTSFNSEILKDMMRKAYEEGILIVGASGNEGTDDSVIYPSKYQEVIAVSAINKNNELGSFSSTGPEVELAAPGVNIRSTYLNNTYATYSGTSQAAPHVTGMLALLKQKYPELAYEELRKLAADYTTDLGDPGYDVYFGAGLIDFRRSDQIAPHEVSDVVIKEKTQNTLSLTWENPEDTDFEKTNFYLDSKLITSVNGSENPEITFSNLEADQTYLIKLTTVDTFSNESAGITITVKTKPETNSDLGSSITENNEESSLENLPQPPEKEEMEQEEQLSEGTEEVQGNTKISLPSKKQTEPGNTGKEIQPAKETEDRDPGKTIENSTPLTGQKASGGKQQNNHEKIVTTLSNHEESNAVEKAKINNAGPPPTDELTPKRENDFQSGDLTKTTAENAESDDIQLQENESITNELSGLSKIIYLVMEFITLFFRYLSMKM</sequence>
<feature type="active site" description="Charge relay system" evidence="10">
    <location>
        <position position="319"/>
    </location>
</feature>
<protein>
    <submittedName>
        <fullName evidence="14">S8 family serine peptidase</fullName>
    </submittedName>
</protein>
<dbReference type="EMBL" id="CP046956">
    <property type="protein sequence ID" value="QTM99498.1"/>
    <property type="molecule type" value="Genomic_DNA"/>
</dbReference>
<organism evidence="14 15">
    <name type="scientific">Sediminibacillus dalangtanensis</name>
    <dbReference type="NCBI Taxonomy" id="2729421"/>
    <lineage>
        <taxon>Bacteria</taxon>
        <taxon>Bacillati</taxon>
        <taxon>Bacillota</taxon>
        <taxon>Bacilli</taxon>
        <taxon>Bacillales</taxon>
        <taxon>Bacillaceae</taxon>
        <taxon>Sediminibacillus</taxon>
    </lineage>
</organism>
<dbReference type="InterPro" id="IPR036852">
    <property type="entry name" value="Peptidase_S8/S53_dom_sf"/>
</dbReference>
<evidence type="ECO:0000256" key="3">
    <source>
        <dbReference type="ARBA" id="ARBA00011073"/>
    </source>
</evidence>
<dbReference type="InterPro" id="IPR036116">
    <property type="entry name" value="FN3_sf"/>
</dbReference>
<dbReference type="RefSeq" id="WP_209368851.1">
    <property type="nucleotide sequence ID" value="NZ_CP046956.1"/>
</dbReference>
<feature type="active site" description="Charge relay system" evidence="10">
    <location>
        <position position="165"/>
    </location>
</feature>
<feature type="active site" description="Charge relay system" evidence="10">
    <location>
        <position position="135"/>
    </location>
</feature>
<dbReference type="Gene3D" id="3.30.70.80">
    <property type="entry name" value="Peptidase S8 propeptide/proteinase inhibitor I9"/>
    <property type="match status" value="1"/>
</dbReference>
<evidence type="ECO:0000256" key="11">
    <source>
        <dbReference type="RuleBase" id="RU003355"/>
    </source>
</evidence>
<dbReference type="Gene3D" id="2.60.40.10">
    <property type="entry name" value="Immunoglobulins"/>
    <property type="match status" value="1"/>
</dbReference>
<dbReference type="SUPFAM" id="SSF52743">
    <property type="entry name" value="Subtilisin-like"/>
    <property type="match status" value="1"/>
</dbReference>
<dbReference type="PRINTS" id="PR00723">
    <property type="entry name" value="SUBTILISIN"/>
</dbReference>
<dbReference type="InterPro" id="IPR022398">
    <property type="entry name" value="Peptidase_S8_His-AS"/>
</dbReference>
<keyword evidence="6" id="KW-0479">Metal-binding</keyword>
<feature type="domain" description="Fibronectin type-III" evidence="13">
    <location>
        <begin position="381"/>
        <end position="467"/>
    </location>
</feature>
<feature type="compositionally biased region" description="Basic and acidic residues" evidence="12">
    <location>
        <begin position="566"/>
        <end position="588"/>
    </location>
</feature>
<dbReference type="InterPro" id="IPR023828">
    <property type="entry name" value="Peptidase_S8_Ser-AS"/>
</dbReference>
<dbReference type="CDD" id="cd07477">
    <property type="entry name" value="Peptidases_S8_Subtilisin_subset"/>
    <property type="match status" value="1"/>
</dbReference>
<dbReference type="Gene3D" id="3.40.50.200">
    <property type="entry name" value="Peptidase S8/S53 domain"/>
    <property type="match status" value="1"/>
</dbReference>
<evidence type="ECO:0000259" key="13">
    <source>
        <dbReference type="PROSITE" id="PS50853"/>
    </source>
</evidence>
<keyword evidence="7 10" id="KW-0378">Hydrolase</keyword>
<dbReference type="PANTHER" id="PTHR43806:SF11">
    <property type="entry name" value="CEREVISIN-RELATED"/>
    <property type="match status" value="1"/>
</dbReference>
<dbReference type="InterPro" id="IPR034202">
    <property type="entry name" value="Subtilisin_Carlsberg-like"/>
</dbReference>
<keyword evidence="9" id="KW-0106">Calcium</keyword>
<feature type="compositionally biased region" description="Polar residues" evidence="12">
    <location>
        <begin position="512"/>
        <end position="527"/>
    </location>
</feature>
<feature type="compositionally biased region" description="Polar residues" evidence="12">
    <location>
        <begin position="548"/>
        <end position="565"/>
    </location>
</feature>
<evidence type="ECO:0000256" key="6">
    <source>
        <dbReference type="ARBA" id="ARBA00022723"/>
    </source>
</evidence>
<evidence type="ECO:0000256" key="12">
    <source>
        <dbReference type="SAM" id="MobiDB-lite"/>
    </source>
</evidence>
<evidence type="ECO:0000256" key="7">
    <source>
        <dbReference type="ARBA" id="ARBA00022801"/>
    </source>
</evidence>
<dbReference type="InterPro" id="IPR050131">
    <property type="entry name" value="Peptidase_S8_subtilisin-like"/>
</dbReference>
<dbReference type="InterPro" id="IPR000209">
    <property type="entry name" value="Peptidase_S8/S53_dom"/>
</dbReference>
<dbReference type="InterPro" id="IPR023827">
    <property type="entry name" value="Peptidase_S8_Asp-AS"/>
</dbReference>
<dbReference type="SMART" id="SM00060">
    <property type="entry name" value="FN3"/>
    <property type="match status" value="1"/>
</dbReference>
<evidence type="ECO:0000313" key="14">
    <source>
        <dbReference type="EMBL" id="QTM99498.1"/>
    </source>
</evidence>
<dbReference type="PROSITE" id="PS00137">
    <property type="entry name" value="SUBTILASE_HIS"/>
    <property type="match status" value="1"/>
</dbReference>
<dbReference type="PROSITE" id="PS00136">
    <property type="entry name" value="SUBTILASE_ASP"/>
    <property type="match status" value="1"/>
</dbReference>
<dbReference type="PROSITE" id="PS50853">
    <property type="entry name" value="FN3"/>
    <property type="match status" value="1"/>
</dbReference>
<reference evidence="14 15" key="1">
    <citation type="submission" date="2019-12" db="EMBL/GenBank/DDBJ databases">
        <title>The whole genome sequencing of a strain isolated from a Mars analog, Dalangtan Playa.</title>
        <authorList>
            <person name="Huang T."/>
        </authorList>
    </citation>
    <scope>NUCLEOTIDE SEQUENCE [LARGE SCALE GENOMIC DNA]</scope>
    <source>
        <strain evidence="14 15">DP4-553-S</strain>
    </source>
</reference>
<comment type="similarity">
    <text evidence="3 10 11">Belongs to the peptidase S8 family.</text>
</comment>
<dbReference type="InterPro" id="IPR037045">
    <property type="entry name" value="S8pro/Inhibitor_I9_sf"/>
</dbReference>
<feature type="region of interest" description="Disordered" evidence="12">
    <location>
        <begin position="462"/>
        <end position="610"/>
    </location>
</feature>
<dbReference type="Pfam" id="PF00082">
    <property type="entry name" value="Peptidase_S8"/>
    <property type="match status" value="1"/>
</dbReference>